<dbReference type="InterPro" id="IPR036291">
    <property type="entry name" value="NAD(P)-bd_dom_sf"/>
</dbReference>
<dbReference type="SMART" id="SM00829">
    <property type="entry name" value="PKS_ER"/>
    <property type="match status" value="1"/>
</dbReference>
<evidence type="ECO:0000256" key="2">
    <source>
        <dbReference type="ARBA" id="ARBA00023002"/>
    </source>
</evidence>
<name>A0A937HKJ9_9PROT</name>
<dbReference type="PANTHER" id="PTHR48106">
    <property type="entry name" value="QUINONE OXIDOREDUCTASE PIG3-RELATED"/>
    <property type="match status" value="1"/>
</dbReference>
<evidence type="ECO:0000259" key="3">
    <source>
        <dbReference type="SMART" id="SM00829"/>
    </source>
</evidence>
<dbReference type="SUPFAM" id="SSF50129">
    <property type="entry name" value="GroES-like"/>
    <property type="match status" value="1"/>
</dbReference>
<dbReference type="InterPro" id="IPR011032">
    <property type="entry name" value="GroES-like_sf"/>
</dbReference>
<dbReference type="Proteomes" id="UP000785783">
    <property type="component" value="Unassembled WGS sequence"/>
</dbReference>
<dbReference type="AlphaFoldDB" id="A0A937HKJ9"/>
<dbReference type="GO" id="GO:0016651">
    <property type="term" value="F:oxidoreductase activity, acting on NAD(P)H"/>
    <property type="evidence" value="ECO:0007669"/>
    <property type="project" value="TreeGrafter"/>
</dbReference>
<dbReference type="EMBL" id="JADHOK010000047">
    <property type="protein sequence ID" value="MBL6761903.1"/>
    <property type="molecule type" value="Genomic_DNA"/>
</dbReference>
<sequence length="372" mass="40392">MSVNRQIVSTATADGELILSIVENEMPTPNDDEVVVEMESAPINPSDMFPLLGFADYSKGKLVTEGNEQKMVAPVPEQFVEAMRARLDQTLPVGNEGAGRVIAAGANAKHLEGKLVSLVTGQCYQQFVKAPAFMCLPHKDDTSANEAASSYVNPLTALGFIETLKAEGHKAMVHTAAASNLGQMVLKLCLQEDIPLICIIRSDEQAKILTDIGAKYVINSNDDDFKEQLVDAMAETEATLAFDAIGAGDMADTLLSSMERALSRNTKGLNTYGSDQHKQVYIYGRLAQGPVTLGQSYGMHWGVGGWLLTPFLQKIGFERMGELQARVANEIKTTFASNITDELSLSEAIDPANIARYMPKKTGEKYLIKPQK</sequence>
<dbReference type="PANTHER" id="PTHR48106:SF18">
    <property type="entry name" value="QUINONE OXIDOREDUCTASE PIG3"/>
    <property type="match status" value="1"/>
</dbReference>
<gene>
    <name evidence="4" type="ORF">ISQ19_04315</name>
</gene>
<keyword evidence="2" id="KW-0560">Oxidoreductase</keyword>
<dbReference type="InterPro" id="IPR020843">
    <property type="entry name" value="ER"/>
</dbReference>
<keyword evidence="1" id="KW-0521">NADP</keyword>
<dbReference type="Gene3D" id="3.40.50.720">
    <property type="entry name" value="NAD(P)-binding Rossmann-like Domain"/>
    <property type="match status" value="1"/>
</dbReference>
<evidence type="ECO:0000256" key="1">
    <source>
        <dbReference type="ARBA" id="ARBA00022857"/>
    </source>
</evidence>
<proteinExistence type="predicted"/>
<dbReference type="SUPFAM" id="SSF51735">
    <property type="entry name" value="NAD(P)-binding Rossmann-fold domains"/>
    <property type="match status" value="1"/>
</dbReference>
<accession>A0A937HKJ9</accession>
<evidence type="ECO:0000313" key="5">
    <source>
        <dbReference type="Proteomes" id="UP000785783"/>
    </source>
</evidence>
<dbReference type="Gene3D" id="3.90.180.10">
    <property type="entry name" value="Medium-chain alcohol dehydrogenases, catalytic domain"/>
    <property type="match status" value="1"/>
</dbReference>
<comment type="caution">
    <text evidence="4">The sequence shown here is derived from an EMBL/GenBank/DDBJ whole genome shotgun (WGS) entry which is preliminary data.</text>
</comment>
<evidence type="ECO:0000313" key="4">
    <source>
        <dbReference type="EMBL" id="MBL6761903.1"/>
    </source>
</evidence>
<dbReference type="GO" id="GO:0070402">
    <property type="term" value="F:NADPH binding"/>
    <property type="evidence" value="ECO:0007669"/>
    <property type="project" value="TreeGrafter"/>
</dbReference>
<organism evidence="4 5">
    <name type="scientific">PS1 clade bacterium</name>
    <dbReference type="NCBI Taxonomy" id="2175152"/>
    <lineage>
        <taxon>Bacteria</taxon>
        <taxon>Pseudomonadati</taxon>
        <taxon>Pseudomonadota</taxon>
        <taxon>Alphaproteobacteria</taxon>
        <taxon>PS1 clade</taxon>
    </lineage>
</organism>
<feature type="domain" description="Enoyl reductase (ER)" evidence="3">
    <location>
        <begin position="15"/>
        <end position="293"/>
    </location>
</feature>
<protein>
    <submittedName>
        <fullName evidence="4">Zinc-binding dehydrogenase</fullName>
    </submittedName>
</protein>
<reference evidence="4" key="1">
    <citation type="submission" date="2020-10" db="EMBL/GenBank/DDBJ databases">
        <title>Microbiome of the Black Sea water column analyzed by genome centric metagenomics.</title>
        <authorList>
            <person name="Cabello-Yeves P.J."/>
            <person name="Callieri C."/>
            <person name="Picazo A."/>
            <person name="Mehrshad M."/>
            <person name="Haro-Moreno J.M."/>
            <person name="Roda-Garcia J."/>
            <person name="Dzembekova N."/>
            <person name="Slabakova V."/>
            <person name="Slabakova N."/>
            <person name="Moncheva S."/>
            <person name="Rodriguez-Valera F."/>
        </authorList>
    </citation>
    <scope>NUCLEOTIDE SEQUENCE</scope>
    <source>
        <strain evidence="4">BS307-5m-G5</strain>
    </source>
</reference>